<dbReference type="Proteomes" id="UP000681967">
    <property type="component" value="Unassembled WGS sequence"/>
</dbReference>
<comment type="subcellular location">
    <subcellularLocation>
        <location evidence="1">Membrane</location>
        <topology evidence="1">Multi-pass membrane protein</topology>
    </subcellularLocation>
</comment>
<feature type="transmembrane region" description="Helical" evidence="3">
    <location>
        <begin position="378"/>
        <end position="400"/>
    </location>
</feature>
<feature type="transmembrane region" description="Helical" evidence="3">
    <location>
        <begin position="345"/>
        <end position="366"/>
    </location>
</feature>
<dbReference type="Gene3D" id="1.20.58.390">
    <property type="entry name" value="Neurotransmitter-gated ion-channel transmembrane domain"/>
    <property type="match status" value="1"/>
</dbReference>
<dbReference type="EMBL" id="CAJOBH010001681">
    <property type="protein sequence ID" value="CAF3868108.1"/>
    <property type="molecule type" value="Genomic_DNA"/>
</dbReference>
<dbReference type="GO" id="GO:0016020">
    <property type="term" value="C:membrane"/>
    <property type="evidence" value="ECO:0007669"/>
    <property type="project" value="UniProtKB-SubCell"/>
</dbReference>
<dbReference type="InterPro" id="IPR036734">
    <property type="entry name" value="Neur_chan_lig-bd_sf"/>
</dbReference>
<feature type="compositionally biased region" description="Basic and acidic residues" evidence="2">
    <location>
        <begin position="14"/>
        <end position="23"/>
    </location>
</feature>
<dbReference type="Gene3D" id="2.70.170.10">
    <property type="entry name" value="Neurotransmitter-gated ion-channel ligand-binding domain"/>
    <property type="match status" value="1"/>
</dbReference>
<evidence type="ECO:0000313" key="4">
    <source>
        <dbReference type="EMBL" id="CAF3868108.1"/>
    </source>
</evidence>
<proteinExistence type="predicted"/>
<dbReference type="InterPro" id="IPR038050">
    <property type="entry name" value="Neuro_actylchol_rec"/>
</dbReference>
<dbReference type="AlphaFoldDB" id="A0A8S2L2P4"/>
<dbReference type="InterPro" id="IPR036719">
    <property type="entry name" value="Neuro-gated_channel_TM_sf"/>
</dbReference>
<keyword evidence="3" id="KW-1133">Transmembrane helix</keyword>
<feature type="region of interest" description="Disordered" evidence="2">
    <location>
        <begin position="1"/>
        <end position="61"/>
    </location>
</feature>
<feature type="transmembrane region" description="Helical" evidence="3">
    <location>
        <begin position="281"/>
        <end position="304"/>
    </location>
</feature>
<dbReference type="GO" id="GO:0004888">
    <property type="term" value="F:transmembrane signaling receptor activity"/>
    <property type="evidence" value="ECO:0007669"/>
    <property type="project" value="InterPro"/>
</dbReference>
<evidence type="ECO:0000313" key="5">
    <source>
        <dbReference type="Proteomes" id="UP000681967"/>
    </source>
</evidence>
<gene>
    <name evidence="4" type="ORF">BYL167_LOCUS6765</name>
</gene>
<feature type="compositionally biased region" description="Polar residues" evidence="2">
    <location>
        <begin position="47"/>
        <end position="61"/>
    </location>
</feature>
<name>A0A8S2L2P4_9BILA</name>
<evidence type="ECO:0000256" key="2">
    <source>
        <dbReference type="SAM" id="MobiDB-lite"/>
    </source>
</evidence>
<keyword evidence="3" id="KW-0812">Transmembrane</keyword>
<keyword evidence="3" id="KW-0472">Membrane</keyword>
<sequence length="477" mass="55750">MRSAIRSDSYAESVKQEIHESTRTSKPSNRRLKTNDDVQQRSLYYPSGNSLPPSARSSVRGSTLMTSLLDHPDFQKRRQIENTNSKQLSPSPSTVKPPREVSVRVKFIRLGEVITLEEKFYAEVVIEARWLYDPEAASWNPNLYVKNALGDVKQEVARELVDNLDEPVYIDSRNYDIIYVWEIRKVVGTFWEKLELNSFPVDVQQLSLQIVTRCSVDECVLVENRFQPSMVNREAFLAQQEWFLYEQIETRSTITMEDFSFRPIRQSTYLVTCCVARRPGYFYWNVYLLIFLITLIALTVYSVAPEYPQSRLQITCTLLLTSIMFRWSVSRLLPPVSYLTLLDKYTLISLVFISLNSIWHSIIGFLMRHMNISNAVDYYVLGLSTIIFLIYHCIMFVSLYQALRRRQIILESDRKYSTKLAGMFETFAQGHHAVQHFKDRQNSSHVSLFLKHLHKVIMRYNILKTDKIQVMCLSLFD</sequence>
<dbReference type="GO" id="GO:0005230">
    <property type="term" value="F:extracellular ligand-gated monoatomic ion channel activity"/>
    <property type="evidence" value="ECO:0007669"/>
    <property type="project" value="InterPro"/>
</dbReference>
<dbReference type="InterPro" id="IPR006201">
    <property type="entry name" value="Neur_channel"/>
</dbReference>
<dbReference type="PANTHER" id="PTHR18945">
    <property type="entry name" value="NEUROTRANSMITTER GATED ION CHANNEL"/>
    <property type="match status" value="1"/>
</dbReference>
<reference evidence="4" key="1">
    <citation type="submission" date="2021-02" db="EMBL/GenBank/DDBJ databases">
        <authorList>
            <person name="Nowell W R."/>
        </authorList>
    </citation>
    <scope>NUCLEOTIDE SEQUENCE</scope>
</reference>
<protein>
    <submittedName>
        <fullName evidence="4">Uncharacterized protein</fullName>
    </submittedName>
</protein>
<dbReference type="SUPFAM" id="SSF90112">
    <property type="entry name" value="Neurotransmitter-gated ion-channel transmembrane pore"/>
    <property type="match status" value="1"/>
</dbReference>
<organism evidence="4 5">
    <name type="scientific">Rotaria magnacalcarata</name>
    <dbReference type="NCBI Taxonomy" id="392030"/>
    <lineage>
        <taxon>Eukaryota</taxon>
        <taxon>Metazoa</taxon>
        <taxon>Spiralia</taxon>
        <taxon>Gnathifera</taxon>
        <taxon>Rotifera</taxon>
        <taxon>Eurotatoria</taxon>
        <taxon>Bdelloidea</taxon>
        <taxon>Philodinida</taxon>
        <taxon>Philodinidae</taxon>
        <taxon>Rotaria</taxon>
    </lineage>
</organism>
<evidence type="ECO:0000256" key="1">
    <source>
        <dbReference type="ARBA" id="ARBA00004141"/>
    </source>
</evidence>
<evidence type="ECO:0000256" key="3">
    <source>
        <dbReference type="SAM" id="Phobius"/>
    </source>
</evidence>
<comment type="caution">
    <text evidence="4">The sequence shown here is derived from an EMBL/GenBank/DDBJ whole genome shotgun (WGS) entry which is preliminary data.</text>
</comment>
<accession>A0A8S2L2P4</accession>